<dbReference type="AlphaFoldDB" id="A0A948TAZ9"/>
<protein>
    <submittedName>
        <fullName evidence="3">DNA-binding protein</fullName>
    </submittedName>
</protein>
<keyword evidence="1 3" id="KW-0238">DNA-binding</keyword>
<comment type="caution">
    <text evidence="3">The sequence shown here is derived from an EMBL/GenBank/DDBJ whole genome shotgun (WGS) entry which is preliminary data.</text>
</comment>
<evidence type="ECO:0000313" key="4">
    <source>
        <dbReference type="Proteomes" id="UP000783796"/>
    </source>
</evidence>
<sequence>MMAKYFMQEMPDMKKEGETILYPRMEITGTCETDELVEASIKGSTFNRGEVRGALDLIAGAMARFMAEGRSVRIEGIGLFTPTVKLKKGKERENIEGNSPRRNAASIEIGGINFRAERTLINETNILCDLERGSGVKKCKRPKTAAEERLEMAKRYLEENPFLTVSEYSKMTELNRTTAAKELKSWAADTESGITMKGLGTHKVYIRTNK</sequence>
<dbReference type="InterPro" id="IPR010992">
    <property type="entry name" value="IHF-like_DNA-bd_dom_sf"/>
</dbReference>
<feature type="domain" description="HU" evidence="2">
    <location>
        <begin position="1"/>
        <end position="127"/>
    </location>
</feature>
<dbReference type="Proteomes" id="UP000783796">
    <property type="component" value="Unassembled WGS sequence"/>
</dbReference>
<dbReference type="InterPro" id="IPR005902">
    <property type="entry name" value="HU_DNA-bd_put"/>
</dbReference>
<reference evidence="3" key="1">
    <citation type="journal article" date="2021" name="PeerJ">
        <title>Extensive microbial diversity within the chicken gut microbiome revealed by metagenomics and culture.</title>
        <authorList>
            <person name="Gilroy R."/>
            <person name="Ravi A."/>
            <person name="Getino M."/>
            <person name="Pursley I."/>
            <person name="Horton D.L."/>
            <person name="Alikhan N.F."/>
            <person name="Baker D."/>
            <person name="Gharbi K."/>
            <person name="Hall N."/>
            <person name="Watson M."/>
            <person name="Adriaenssens E.M."/>
            <person name="Foster-Nyarko E."/>
            <person name="Jarju S."/>
            <person name="Secka A."/>
            <person name="Antonio M."/>
            <person name="Oren A."/>
            <person name="Chaudhuri R.R."/>
            <person name="La Ragione R."/>
            <person name="Hildebrand F."/>
            <person name="Pallen M.J."/>
        </authorList>
    </citation>
    <scope>NUCLEOTIDE SEQUENCE</scope>
    <source>
        <strain evidence="3">G4-2901</strain>
    </source>
</reference>
<proteinExistence type="predicted"/>
<dbReference type="InterPro" id="IPR041607">
    <property type="entry name" value="HU-HIG"/>
</dbReference>
<evidence type="ECO:0000313" key="3">
    <source>
        <dbReference type="EMBL" id="MBU3837872.1"/>
    </source>
</evidence>
<dbReference type="EMBL" id="JAHLFW010000054">
    <property type="protein sequence ID" value="MBU3837872.1"/>
    <property type="molecule type" value="Genomic_DNA"/>
</dbReference>
<dbReference type="Pfam" id="PF18291">
    <property type="entry name" value="HU-HIG"/>
    <property type="match status" value="1"/>
</dbReference>
<dbReference type="GO" id="GO:0003677">
    <property type="term" value="F:DNA binding"/>
    <property type="evidence" value="ECO:0007669"/>
    <property type="project" value="UniProtKB-KW"/>
</dbReference>
<name>A0A948TAZ9_9BACT</name>
<organism evidence="3 4">
    <name type="scientific">Candidatus Phocaeicola faecigallinarum</name>
    <dbReference type="NCBI Taxonomy" id="2838732"/>
    <lineage>
        <taxon>Bacteria</taxon>
        <taxon>Pseudomonadati</taxon>
        <taxon>Bacteroidota</taxon>
        <taxon>Bacteroidia</taxon>
        <taxon>Bacteroidales</taxon>
        <taxon>Bacteroidaceae</taxon>
        <taxon>Phocaeicola</taxon>
    </lineage>
</organism>
<gene>
    <name evidence="3" type="ORF">H9777_06090</name>
</gene>
<evidence type="ECO:0000259" key="2">
    <source>
        <dbReference type="Pfam" id="PF18291"/>
    </source>
</evidence>
<dbReference type="SUPFAM" id="SSF47729">
    <property type="entry name" value="IHF-like DNA-binding proteins"/>
    <property type="match status" value="1"/>
</dbReference>
<accession>A0A948TAZ9</accession>
<reference evidence="3" key="2">
    <citation type="submission" date="2021-04" db="EMBL/GenBank/DDBJ databases">
        <authorList>
            <person name="Gilroy R."/>
        </authorList>
    </citation>
    <scope>NUCLEOTIDE SEQUENCE</scope>
    <source>
        <strain evidence="3">G4-2901</strain>
    </source>
</reference>
<evidence type="ECO:0000256" key="1">
    <source>
        <dbReference type="ARBA" id="ARBA00023125"/>
    </source>
</evidence>
<dbReference type="NCBIfam" id="TIGR01201">
    <property type="entry name" value="HU_rel"/>
    <property type="match status" value="1"/>
</dbReference>